<keyword evidence="3 7" id="KW-0999">Mitochondrion inner membrane</keyword>
<comment type="similarity">
    <text evidence="1 7">Belongs to the MICOS complex subunit Mic60 family.</text>
</comment>
<protein>
    <recommendedName>
        <fullName evidence="7">MICOS complex subunit MIC60</fullName>
    </recommendedName>
    <alternativeName>
        <fullName evidence="7">Mitofilin</fullName>
    </alternativeName>
</protein>
<evidence type="ECO:0000256" key="1">
    <source>
        <dbReference type="ARBA" id="ARBA00010877"/>
    </source>
</evidence>
<dbReference type="OrthoDB" id="10261039at2759"/>
<proteinExistence type="inferred from homology"/>
<comment type="function">
    <text evidence="7">Component of the MICOS complex, a large protein complex of the mitochondrial inner membrane that plays crucial roles in the maintenance of crista junctions, inner membrane architecture, and formation of contact sites to the outer membrane.</text>
</comment>
<evidence type="ECO:0000256" key="7">
    <source>
        <dbReference type="RuleBase" id="RU363000"/>
    </source>
</evidence>
<evidence type="ECO:0000313" key="8">
    <source>
        <dbReference type="EMBL" id="KAF6209343.1"/>
    </source>
</evidence>
<keyword evidence="4" id="KW-1133">Transmembrane helix</keyword>
<evidence type="ECO:0000256" key="4">
    <source>
        <dbReference type="ARBA" id="ARBA00022989"/>
    </source>
</evidence>
<comment type="subunit">
    <text evidence="7">Component of the mitochondrial contact site and cristae organizing system (MICOS) complex.</text>
</comment>
<reference evidence="8" key="1">
    <citation type="journal article" date="2021" name="Mol. Ecol. Resour.">
        <title>Apolygus lucorum genome provides insights into omnivorousness and mesophyll feeding.</title>
        <authorList>
            <person name="Liu Y."/>
            <person name="Liu H."/>
            <person name="Wang H."/>
            <person name="Huang T."/>
            <person name="Liu B."/>
            <person name="Yang B."/>
            <person name="Yin L."/>
            <person name="Li B."/>
            <person name="Zhang Y."/>
            <person name="Zhang S."/>
            <person name="Jiang F."/>
            <person name="Zhang X."/>
            <person name="Ren Y."/>
            <person name="Wang B."/>
            <person name="Wang S."/>
            <person name="Lu Y."/>
            <person name="Wu K."/>
            <person name="Fan W."/>
            <person name="Wang G."/>
        </authorList>
    </citation>
    <scope>NUCLEOTIDE SEQUENCE</scope>
    <source>
        <strain evidence="8">12Hb</strain>
    </source>
</reference>
<evidence type="ECO:0000256" key="6">
    <source>
        <dbReference type="ARBA" id="ARBA00023136"/>
    </source>
</evidence>
<dbReference type="GO" id="GO:0042407">
    <property type="term" value="P:cristae formation"/>
    <property type="evidence" value="ECO:0007669"/>
    <property type="project" value="TreeGrafter"/>
</dbReference>
<gene>
    <name evidence="8" type="ORF">GE061_015090</name>
</gene>
<organism evidence="8 9">
    <name type="scientific">Apolygus lucorum</name>
    <name type="common">Small green plant bug</name>
    <name type="synonym">Lygocoris lucorum</name>
    <dbReference type="NCBI Taxonomy" id="248454"/>
    <lineage>
        <taxon>Eukaryota</taxon>
        <taxon>Metazoa</taxon>
        <taxon>Ecdysozoa</taxon>
        <taxon>Arthropoda</taxon>
        <taxon>Hexapoda</taxon>
        <taxon>Insecta</taxon>
        <taxon>Pterygota</taxon>
        <taxon>Neoptera</taxon>
        <taxon>Paraneoptera</taxon>
        <taxon>Hemiptera</taxon>
        <taxon>Heteroptera</taxon>
        <taxon>Panheteroptera</taxon>
        <taxon>Cimicomorpha</taxon>
        <taxon>Miridae</taxon>
        <taxon>Mirini</taxon>
        <taxon>Apolygus</taxon>
    </lineage>
</organism>
<comment type="caution">
    <text evidence="8">The sequence shown here is derived from an EMBL/GenBank/DDBJ whole genome shotgun (WGS) entry which is preliminary data.</text>
</comment>
<dbReference type="PANTHER" id="PTHR15415:SF7">
    <property type="entry name" value="MICOS COMPLEX SUBUNIT MIC60"/>
    <property type="match status" value="1"/>
</dbReference>
<evidence type="ECO:0000256" key="2">
    <source>
        <dbReference type="ARBA" id="ARBA00022692"/>
    </source>
</evidence>
<dbReference type="GO" id="GO:0061617">
    <property type="term" value="C:MICOS complex"/>
    <property type="evidence" value="ECO:0007669"/>
    <property type="project" value="TreeGrafter"/>
</dbReference>
<keyword evidence="9" id="KW-1185">Reference proteome</keyword>
<keyword evidence="6" id="KW-0472">Membrane</keyword>
<dbReference type="PANTHER" id="PTHR15415">
    <property type="entry name" value="MITOFILIN"/>
    <property type="match status" value="1"/>
</dbReference>
<evidence type="ECO:0000313" key="9">
    <source>
        <dbReference type="Proteomes" id="UP000466442"/>
    </source>
</evidence>
<name>A0A6A4JPM0_APOLU</name>
<sequence>MLEHTLFALVRSTLRAGLRPRYAITGPMVRLIQTSSSNHKSNGCEAALEDGCGEPPKEPPMSKSYYALGALIIGTGALVAYAKFDEEFRSFLTENAPYVDEFVSFITAEEMSQTEYILKIVGNYKNMIIDDISNLISKQLGHELDIRKRTGNVCEDTGKPFRAPTSAFVELANVKHDSYEEARTSLKNDKGVEEIKQVKDSDYKDKKKKELSANSNVLSPDTLVSLEKEINKSAEAAIRAYIMAGCFLREFTEDVCRLLSVSIEKADQKLWAELRKKGEERNNYIEKAEAAARQAEEKLHDLQHKLDEPDLPGGENARSHTKRNIQKVLKQLEQSKKDYENERNNATVIDRMWTKVLEARSHFLDDIETLNPTFRLTDKEIKLPDAEMNIFIHNALLVALHLQTEFLKLDTVGKLKLRSAVEQSRKGVPDAVDSAIELEIEKEKRKISMEYYKKYGDVHLCSFFHVAQPFEPQFPFLKSPL</sequence>
<evidence type="ECO:0000256" key="3">
    <source>
        <dbReference type="ARBA" id="ARBA00022792"/>
    </source>
</evidence>
<dbReference type="EMBL" id="WIXP02000006">
    <property type="protein sequence ID" value="KAF6209343.1"/>
    <property type="molecule type" value="Genomic_DNA"/>
</dbReference>
<dbReference type="InterPro" id="IPR019133">
    <property type="entry name" value="MIC60"/>
</dbReference>
<accession>A0A6A4JPM0</accession>
<dbReference type="Proteomes" id="UP000466442">
    <property type="component" value="Unassembled WGS sequence"/>
</dbReference>
<dbReference type="AlphaFoldDB" id="A0A6A4JPM0"/>
<keyword evidence="5 7" id="KW-0496">Mitochondrion</keyword>
<comment type="subcellular location">
    <subcellularLocation>
        <location evidence="7">Mitochondrion inner membrane</location>
        <topology evidence="7">Single-pass membrane protein</topology>
    </subcellularLocation>
</comment>
<evidence type="ECO:0000256" key="5">
    <source>
        <dbReference type="ARBA" id="ARBA00023128"/>
    </source>
</evidence>
<dbReference type="Pfam" id="PF09731">
    <property type="entry name" value="Mitofilin"/>
    <property type="match status" value="1"/>
</dbReference>
<keyword evidence="2 7" id="KW-0812">Transmembrane</keyword>